<name>A0AAD5N617_PARTN</name>
<proteinExistence type="predicted"/>
<evidence type="ECO:0000313" key="1">
    <source>
        <dbReference type="EMBL" id="KAJ1361321.1"/>
    </source>
</evidence>
<organism evidence="1 2">
    <name type="scientific">Parelaphostrongylus tenuis</name>
    <name type="common">Meningeal worm</name>
    <dbReference type="NCBI Taxonomy" id="148309"/>
    <lineage>
        <taxon>Eukaryota</taxon>
        <taxon>Metazoa</taxon>
        <taxon>Ecdysozoa</taxon>
        <taxon>Nematoda</taxon>
        <taxon>Chromadorea</taxon>
        <taxon>Rhabditida</taxon>
        <taxon>Rhabditina</taxon>
        <taxon>Rhabditomorpha</taxon>
        <taxon>Strongyloidea</taxon>
        <taxon>Metastrongylidae</taxon>
        <taxon>Parelaphostrongylus</taxon>
    </lineage>
</organism>
<protein>
    <submittedName>
        <fullName evidence="1">Uncharacterized protein</fullName>
    </submittedName>
</protein>
<sequence length="59" mass="6708">MTSARLIYRHISWNVFFVEHSMSFFGARAGQTDSRFSQSTALEEGICEDGVWRTATMST</sequence>
<accession>A0AAD5N617</accession>
<dbReference type="Proteomes" id="UP001196413">
    <property type="component" value="Unassembled WGS sequence"/>
</dbReference>
<dbReference type="EMBL" id="JAHQIW010004168">
    <property type="protein sequence ID" value="KAJ1361321.1"/>
    <property type="molecule type" value="Genomic_DNA"/>
</dbReference>
<gene>
    <name evidence="1" type="ORF">KIN20_020538</name>
</gene>
<evidence type="ECO:0000313" key="2">
    <source>
        <dbReference type="Proteomes" id="UP001196413"/>
    </source>
</evidence>
<reference evidence="1" key="1">
    <citation type="submission" date="2021-06" db="EMBL/GenBank/DDBJ databases">
        <title>Parelaphostrongylus tenuis whole genome reference sequence.</title>
        <authorList>
            <person name="Garwood T.J."/>
            <person name="Larsen P.A."/>
            <person name="Fountain-Jones N.M."/>
            <person name="Garbe J.R."/>
            <person name="Macchietto M.G."/>
            <person name="Kania S.A."/>
            <person name="Gerhold R.W."/>
            <person name="Richards J.E."/>
            <person name="Wolf T.M."/>
        </authorList>
    </citation>
    <scope>NUCLEOTIDE SEQUENCE</scope>
    <source>
        <strain evidence="1">MNPRO001-30</strain>
        <tissue evidence="1">Meninges</tissue>
    </source>
</reference>
<keyword evidence="2" id="KW-1185">Reference proteome</keyword>
<dbReference type="AlphaFoldDB" id="A0AAD5N617"/>
<comment type="caution">
    <text evidence="1">The sequence shown here is derived from an EMBL/GenBank/DDBJ whole genome shotgun (WGS) entry which is preliminary data.</text>
</comment>